<dbReference type="Proteomes" id="UP001065047">
    <property type="component" value="Unassembled WGS sequence"/>
</dbReference>
<dbReference type="EMBL" id="BAPF01000057">
    <property type="protein sequence ID" value="GBQ86141.1"/>
    <property type="molecule type" value="Genomic_DNA"/>
</dbReference>
<proteinExistence type="predicted"/>
<reference evidence="1" key="1">
    <citation type="submission" date="2013-04" db="EMBL/GenBank/DDBJ databases">
        <title>The genome sequencing project of 58 acetic acid bacteria.</title>
        <authorList>
            <person name="Okamoto-Kainuma A."/>
            <person name="Ishikawa M."/>
            <person name="Umino S."/>
            <person name="Koizumi Y."/>
            <person name="Shiwa Y."/>
            <person name="Yoshikawa H."/>
            <person name="Matsutani M."/>
            <person name="Matsushita K."/>
        </authorList>
    </citation>
    <scope>NUCLEOTIDE SEQUENCE</scope>
    <source>
        <strain evidence="1">DSM 14337</strain>
    </source>
</reference>
<protein>
    <submittedName>
        <fullName evidence="1">Uncharacterized protein</fullName>
    </submittedName>
</protein>
<organism evidence="1 2">
    <name type="scientific">Acetobacter malorum DSM 14337</name>
    <dbReference type="NCBI Taxonomy" id="1307910"/>
    <lineage>
        <taxon>Bacteria</taxon>
        <taxon>Pseudomonadati</taxon>
        <taxon>Pseudomonadota</taxon>
        <taxon>Alphaproteobacteria</taxon>
        <taxon>Acetobacterales</taxon>
        <taxon>Acetobacteraceae</taxon>
        <taxon>Acetobacter</taxon>
    </lineage>
</organism>
<dbReference type="GeneID" id="29556100"/>
<name>A0ABQ0Q0I2_9PROT</name>
<evidence type="ECO:0000313" key="2">
    <source>
        <dbReference type="Proteomes" id="UP001065047"/>
    </source>
</evidence>
<gene>
    <name evidence="1" type="ORF">AA14337_3251</name>
</gene>
<keyword evidence="2" id="KW-1185">Reference proteome</keyword>
<sequence length="492" mass="51715">MLQPQSNSHLRDMSEQIMAVHEQLESDLQAQVGAATARLMSKQNVSPVSSLDKFFNLDSAAVGTAGGKRAQSFERGLGYVRSAAIKGMAEGIQSSFVNSAVTVNGQASPNWGRFGVAATQGFTSGLASTSSMNHQAFTATNEALSAAANARNTQSPANSQRIAGLMRRVARQNAVHAQNERVTKLPPLRTTFAREAQRMRSWGKNLAAAAVLNAQLTASAATRKMSSIGKFFSAKARDIKTGATEFLHAQSVRRTIKLGTCVAACAALGAFAPHMMTAMPNAAEVGQSLAHHGQHAVHAVGDIHHHAHNAVKAAARTGHHLAHSGLRSVMHGGHQHIETASHIVKSATSMNPDLSADALNMQQLQILHDPAKTITQHAQTLGNSAPQAVKHAVHTMVAQAPAATGGITPSNPLAAEVAQNMQKGPAAALHVPLGQQIAHVAKSTFVDQPSAFLKGMAQGISDMGKQMSAQPHSTMLADAGKYTHDYSANTPR</sequence>
<comment type="caution">
    <text evidence="1">The sequence shown here is derived from an EMBL/GenBank/DDBJ whole genome shotgun (WGS) entry which is preliminary data.</text>
</comment>
<accession>A0ABQ0Q0I2</accession>
<dbReference type="RefSeq" id="WP_061504961.1">
    <property type="nucleotide sequence ID" value="NZ_BAPF01000057.1"/>
</dbReference>
<evidence type="ECO:0000313" key="1">
    <source>
        <dbReference type="EMBL" id="GBQ86141.1"/>
    </source>
</evidence>